<dbReference type="Gene3D" id="1.10.260.40">
    <property type="entry name" value="lambda repressor-like DNA-binding domains"/>
    <property type="match status" value="1"/>
</dbReference>
<comment type="caution">
    <text evidence="2">The sequence shown here is derived from an EMBL/GenBank/DDBJ whole genome shotgun (WGS) entry which is preliminary data.</text>
</comment>
<dbReference type="GO" id="GO:0003677">
    <property type="term" value="F:DNA binding"/>
    <property type="evidence" value="ECO:0007669"/>
    <property type="project" value="InterPro"/>
</dbReference>
<dbReference type="CDD" id="cd00093">
    <property type="entry name" value="HTH_XRE"/>
    <property type="match status" value="1"/>
</dbReference>
<accession>A0A0F9TT53</accession>
<dbReference type="InterPro" id="IPR001387">
    <property type="entry name" value="Cro/C1-type_HTH"/>
</dbReference>
<dbReference type="AlphaFoldDB" id="A0A0F9TT53"/>
<dbReference type="InterPro" id="IPR010982">
    <property type="entry name" value="Lambda_DNA-bd_dom_sf"/>
</dbReference>
<organism evidence="2">
    <name type="scientific">marine sediment metagenome</name>
    <dbReference type="NCBI Taxonomy" id="412755"/>
    <lineage>
        <taxon>unclassified sequences</taxon>
        <taxon>metagenomes</taxon>
        <taxon>ecological metagenomes</taxon>
    </lineage>
</organism>
<protein>
    <recommendedName>
        <fullName evidence="1">HTH cro/C1-type domain-containing protein</fullName>
    </recommendedName>
</protein>
<proteinExistence type="predicted"/>
<name>A0A0F9TT53_9ZZZZ</name>
<reference evidence="2" key="1">
    <citation type="journal article" date="2015" name="Nature">
        <title>Complex archaea that bridge the gap between prokaryotes and eukaryotes.</title>
        <authorList>
            <person name="Spang A."/>
            <person name="Saw J.H."/>
            <person name="Jorgensen S.L."/>
            <person name="Zaremba-Niedzwiedzka K."/>
            <person name="Martijn J."/>
            <person name="Lind A.E."/>
            <person name="van Eijk R."/>
            <person name="Schleper C."/>
            <person name="Guy L."/>
            <person name="Ettema T.J."/>
        </authorList>
    </citation>
    <scope>NUCLEOTIDE SEQUENCE</scope>
</reference>
<dbReference type="PROSITE" id="PS50943">
    <property type="entry name" value="HTH_CROC1"/>
    <property type="match status" value="1"/>
</dbReference>
<dbReference type="EMBL" id="LAZR01000199">
    <property type="protein sequence ID" value="KKN82519.1"/>
    <property type="molecule type" value="Genomic_DNA"/>
</dbReference>
<feature type="domain" description="HTH cro/C1-type" evidence="1">
    <location>
        <begin position="17"/>
        <end position="68"/>
    </location>
</feature>
<dbReference type="SUPFAM" id="SSF47413">
    <property type="entry name" value="lambda repressor-like DNA-binding domains"/>
    <property type="match status" value="1"/>
</dbReference>
<dbReference type="Pfam" id="PF01381">
    <property type="entry name" value="HTH_3"/>
    <property type="match status" value="1"/>
</dbReference>
<sequence length="85" mass="9844">MKNINDKELLTSISIVLKELRAIEGLTQQNVKDDTGIHIGRIETTRNDPSSSTIFELCKYFKISLSQFYKRLEEINPNLNINNKF</sequence>
<evidence type="ECO:0000313" key="2">
    <source>
        <dbReference type="EMBL" id="KKN82519.1"/>
    </source>
</evidence>
<gene>
    <name evidence="2" type="ORF">LCGC14_0308150</name>
</gene>
<evidence type="ECO:0000259" key="1">
    <source>
        <dbReference type="PROSITE" id="PS50943"/>
    </source>
</evidence>